<evidence type="ECO:0000256" key="2">
    <source>
        <dbReference type="SAM" id="MobiDB-lite"/>
    </source>
</evidence>
<sequence length="816" mass="92004">MEVLSGVSSGFAVVSLALQLAEKVTKIHDFWRSVRDAPDELGSIAAELEFLERVYIGIAHNAQRETIDPILTKALEDGQQEVTRFEALVSPLRKRCETESKLKRKWASIVAGVWRKEEVAEFRNSISRTKSTLLMALQASARHRSVSDSANQTRMLATLAENSASLGTGQKDIKVAIGDLSQKTGSLSLELTSHFSSVSSQSSDIKEIKEQLAGMQSFLIAHMAHSFPGIVRVQLAESMKNEVREFERDAFSSDNASSTDSPASSGASKSDSNTLEASTQNEVGRREKTSSITYRALSRHHYRKTVFGTFVIRLRMSAMYQSADPQADRTSYTISFYPAHWLVWCGVRYGMQLSLLQSMGGWTRRLEPLRMVRDDALVFKLCREGNIGAIRTLIAKGEASARDITPNWNMPLHEAAYHGHFELCVYLISEGADTFGVPFNSPLISHLFGTNELHRCIDLKFFELFEGHLEAIPEMKLDTSTFTYLLFCYPLENITASETSDRHCDLLCELFRQYPVPIQQIIQHANDASRRGILEFSARCSFGAFRDILSLDEAFLEPVTDRLSFLELLAETDWDESEMTARLQFLQNRGVDLLPVSKKYSGPLFKAARNPDWLRTWVASLRNCGKSVHEIVTVQLSASTPLLYQGGWESETLHHLLDVCRGLPVIGAQFRLCKMCRCDLAEGFLGFLSYQPWWIVIGAGLLRQKCICRLLSLVGSSYRNLCPRQEHECDFGSNNILRDAVDVEYLSMEGGAEADDEEQDTIDEEWETEYEDGQSEDQCKWKPGEWICWKCDRRLQDSESKVAEDTELKIPGSFVH</sequence>
<dbReference type="InterPro" id="IPR031348">
    <property type="entry name" value="PigL_N"/>
</dbReference>
<feature type="region of interest" description="Disordered" evidence="2">
    <location>
        <begin position="248"/>
        <end position="289"/>
    </location>
</feature>
<dbReference type="RefSeq" id="XP_062778407.1">
    <property type="nucleotide sequence ID" value="XM_062922356.1"/>
</dbReference>
<dbReference type="KEGG" id="cdet:87942700"/>
<dbReference type="InterPro" id="IPR036770">
    <property type="entry name" value="Ankyrin_rpt-contain_sf"/>
</dbReference>
<dbReference type="Proteomes" id="UP001322277">
    <property type="component" value="Chromosome 4"/>
</dbReference>
<dbReference type="InterPro" id="IPR002110">
    <property type="entry name" value="Ankyrin_rpt"/>
</dbReference>
<dbReference type="Gene3D" id="1.25.40.20">
    <property type="entry name" value="Ankyrin repeat-containing domain"/>
    <property type="match status" value="1"/>
</dbReference>
<evidence type="ECO:0000313" key="4">
    <source>
        <dbReference type="EMBL" id="WQF81183.1"/>
    </source>
</evidence>
<name>A0AAX4ICS0_9PEZI</name>
<feature type="repeat" description="ANK" evidence="1">
    <location>
        <begin position="407"/>
        <end position="433"/>
    </location>
</feature>
<dbReference type="PROSITE" id="PS50297">
    <property type="entry name" value="ANK_REP_REGION"/>
    <property type="match status" value="1"/>
</dbReference>
<evidence type="ECO:0000313" key="5">
    <source>
        <dbReference type="Proteomes" id="UP001322277"/>
    </source>
</evidence>
<feature type="compositionally biased region" description="Low complexity" evidence="2">
    <location>
        <begin position="252"/>
        <end position="272"/>
    </location>
</feature>
<accession>A0AAX4ICS0</accession>
<dbReference type="EMBL" id="CP137308">
    <property type="protein sequence ID" value="WQF81183.1"/>
    <property type="molecule type" value="Genomic_DNA"/>
</dbReference>
<keyword evidence="5" id="KW-1185">Reference proteome</keyword>
<dbReference type="Pfam" id="PF13637">
    <property type="entry name" value="Ank_4"/>
    <property type="match status" value="1"/>
</dbReference>
<dbReference type="PROSITE" id="PS50088">
    <property type="entry name" value="ANK_REPEAT"/>
    <property type="match status" value="1"/>
</dbReference>
<dbReference type="AlphaFoldDB" id="A0AAX4ICS0"/>
<dbReference type="GeneID" id="87942700"/>
<reference evidence="5" key="1">
    <citation type="journal article" date="2023" name="bioRxiv">
        <title>Complete genome of the Medicago anthracnose fungus, Colletotrichum destructivum, reveals a mini-chromosome-like region within a core chromosome.</title>
        <authorList>
            <person name="Lapalu N."/>
            <person name="Simon A."/>
            <person name="Lu A."/>
            <person name="Plaumann P.-L."/>
            <person name="Amselem J."/>
            <person name="Pigne S."/>
            <person name="Auger A."/>
            <person name="Koch C."/>
            <person name="Dallery J.-F."/>
            <person name="O'Connell R.J."/>
        </authorList>
    </citation>
    <scope>NUCLEOTIDE SEQUENCE [LARGE SCALE GENOMIC DNA]</scope>
    <source>
        <strain evidence="5">CBS 520.97</strain>
    </source>
</reference>
<dbReference type="Pfam" id="PF17111">
    <property type="entry name" value="PigL_N"/>
    <property type="match status" value="1"/>
</dbReference>
<proteinExistence type="predicted"/>
<protein>
    <submittedName>
        <fullName evidence="4">Fungal domain of STAND protein</fullName>
    </submittedName>
</protein>
<dbReference type="SUPFAM" id="SSF48403">
    <property type="entry name" value="Ankyrin repeat"/>
    <property type="match status" value="1"/>
</dbReference>
<feature type="domain" description="Azaphilone pigments biosynthesis cluster protein L N-terminal" evidence="3">
    <location>
        <begin position="4"/>
        <end position="196"/>
    </location>
</feature>
<gene>
    <name evidence="4" type="ORF">CDEST_06197</name>
</gene>
<organism evidence="4 5">
    <name type="scientific">Colletotrichum destructivum</name>
    <dbReference type="NCBI Taxonomy" id="34406"/>
    <lineage>
        <taxon>Eukaryota</taxon>
        <taxon>Fungi</taxon>
        <taxon>Dikarya</taxon>
        <taxon>Ascomycota</taxon>
        <taxon>Pezizomycotina</taxon>
        <taxon>Sordariomycetes</taxon>
        <taxon>Hypocreomycetidae</taxon>
        <taxon>Glomerellales</taxon>
        <taxon>Glomerellaceae</taxon>
        <taxon>Colletotrichum</taxon>
        <taxon>Colletotrichum destructivum species complex</taxon>
    </lineage>
</organism>
<feature type="compositionally biased region" description="Polar residues" evidence="2">
    <location>
        <begin position="273"/>
        <end position="282"/>
    </location>
</feature>
<keyword evidence="1" id="KW-0040">ANK repeat</keyword>
<evidence type="ECO:0000256" key="1">
    <source>
        <dbReference type="PROSITE-ProRule" id="PRU00023"/>
    </source>
</evidence>
<evidence type="ECO:0000259" key="3">
    <source>
        <dbReference type="Pfam" id="PF17111"/>
    </source>
</evidence>